<protein>
    <submittedName>
        <fullName evidence="2">Uncharacterized protein</fullName>
    </submittedName>
</protein>
<reference evidence="2 3" key="1">
    <citation type="submission" date="2016-10" db="EMBL/GenBank/DDBJ databases">
        <authorList>
            <person name="de Groot N.N."/>
        </authorList>
    </citation>
    <scope>NUCLEOTIDE SEQUENCE [LARGE SCALE GENOMIC DNA]</scope>
    <source>
        <strain evidence="2 3">DSM 43357</strain>
    </source>
</reference>
<proteinExistence type="predicted"/>
<gene>
    <name evidence="2" type="ORF">SAMN05660976_06817</name>
</gene>
<sequence length="594" mass="64803">MRELGNWIGAMRPELRRRNDTVQAVSTEWGPAGPDGMSPFDEALYSGASGDAHVYAAAVKLSELKPSSDVDEKTVAQLEKRAGDADFATSLMYALGTERFRHLMAALVYQKDAKKQRVQAALGKALGAASSRLSTSWRKELLTNLRVPVDQHALAALLPFGAFNQDFLVATAKKLEALDREASKDNLSGGIPHDPMIGVMRALGNHPKAAQDFFVGDPSVLKRYVTERRMYDEGEAFGKALEAATMTYRDRDGTPQDPSPGFTSTVIAWDFIHWEAQRILAGTEGPSFASTGSAARILAGYINDVNRAAKMPKASGSKTYGPDRPYQPREDQVWGAEFNREDLRKVMEDLFKQDSKALAMVLAAETAWSRKLLDHGAAQAAESKDIKGLKANAQEIGTGFGLITDASGLATIQKGKELDEAQEKNMKILMALVNTGLAIPQLAPWARIAGVVGAWNIIIEDSAKTEKNANKATYDANTAKDKAKFLLDQMTVDAMLRHGFFGRAEPASPTHPWGSLEGLSAGEDPRKSPNNFLKGDGNSLMTLHEMAPYEGDINQRLQAYQRWLYDGLAGEQWGKVAGDLEAGFERGFSEYKPS</sequence>
<organism evidence="2 3">
    <name type="scientific">Nonomuraea pusilla</name>
    <dbReference type="NCBI Taxonomy" id="46177"/>
    <lineage>
        <taxon>Bacteria</taxon>
        <taxon>Bacillati</taxon>
        <taxon>Actinomycetota</taxon>
        <taxon>Actinomycetes</taxon>
        <taxon>Streptosporangiales</taxon>
        <taxon>Streptosporangiaceae</taxon>
        <taxon>Nonomuraea</taxon>
    </lineage>
</organism>
<dbReference type="EMBL" id="FOBF01000022">
    <property type="protein sequence ID" value="SEN11140.1"/>
    <property type="molecule type" value="Genomic_DNA"/>
</dbReference>
<dbReference type="AlphaFoldDB" id="A0A1H8DV95"/>
<dbReference type="Proteomes" id="UP000198953">
    <property type="component" value="Unassembled WGS sequence"/>
</dbReference>
<evidence type="ECO:0000256" key="1">
    <source>
        <dbReference type="SAM" id="MobiDB-lite"/>
    </source>
</evidence>
<accession>A0A1H8DV95</accession>
<feature type="region of interest" description="Disordered" evidence="1">
    <location>
        <begin position="507"/>
        <end position="535"/>
    </location>
</feature>
<keyword evidence="3" id="KW-1185">Reference proteome</keyword>
<name>A0A1H8DV95_9ACTN</name>
<evidence type="ECO:0000313" key="2">
    <source>
        <dbReference type="EMBL" id="SEN11140.1"/>
    </source>
</evidence>
<evidence type="ECO:0000313" key="3">
    <source>
        <dbReference type="Proteomes" id="UP000198953"/>
    </source>
</evidence>